<name>A0A1E5UCV4_9FLAO</name>
<sequence>MDFRTNPYFNLVVPTMESKNYEQYCGKKKCCKKFKKGKRCKKCPGRDKIS</sequence>
<dbReference type="PATRIC" id="fig|237258.4.peg.632"/>
<keyword evidence="2" id="KW-1185">Reference proteome</keyword>
<dbReference type="AlphaFoldDB" id="A0A1E5UCV4"/>
<protein>
    <submittedName>
        <fullName evidence="1">Uncharacterized protein</fullName>
    </submittedName>
</protein>
<gene>
    <name evidence="1" type="ORF">BHF72_0450</name>
</gene>
<dbReference type="EMBL" id="MKGI01000076">
    <property type="protein sequence ID" value="OEL10627.1"/>
    <property type="molecule type" value="Genomic_DNA"/>
</dbReference>
<proteinExistence type="predicted"/>
<reference evidence="1 2" key="1">
    <citation type="submission" date="2016-09" db="EMBL/GenBank/DDBJ databases">
        <authorList>
            <person name="Capua I."/>
            <person name="De Benedictis P."/>
            <person name="Joannis T."/>
            <person name="Lombin L.H."/>
            <person name="Cattoli G."/>
        </authorList>
    </citation>
    <scope>NUCLEOTIDE SEQUENCE [LARGE SCALE GENOMIC DNA]</scope>
    <source>
        <strain evidence="1 2">NRS-1</strain>
    </source>
</reference>
<dbReference type="Proteomes" id="UP000095601">
    <property type="component" value="Unassembled WGS sequence"/>
</dbReference>
<evidence type="ECO:0000313" key="1">
    <source>
        <dbReference type="EMBL" id="OEL10627.1"/>
    </source>
</evidence>
<accession>A0A1E5UCV4</accession>
<comment type="caution">
    <text evidence="1">The sequence shown here is derived from an EMBL/GenBank/DDBJ whole genome shotgun (WGS) entry which is preliminary data.</text>
</comment>
<evidence type="ECO:0000313" key="2">
    <source>
        <dbReference type="Proteomes" id="UP000095601"/>
    </source>
</evidence>
<organism evidence="1 2">
    <name type="scientific">Cloacibacterium normanense</name>
    <dbReference type="NCBI Taxonomy" id="237258"/>
    <lineage>
        <taxon>Bacteria</taxon>
        <taxon>Pseudomonadati</taxon>
        <taxon>Bacteroidota</taxon>
        <taxon>Flavobacteriia</taxon>
        <taxon>Flavobacteriales</taxon>
        <taxon>Weeksellaceae</taxon>
    </lineage>
</organism>